<evidence type="ECO:0000259" key="13">
    <source>
        <dbReference type="PROSITE" id="PS51194"/>
    </source>
</evidence>
<dbReference type="InterPro" id="IPR049730">
    <property type="entry name" value="SNF2/RAD54-like_C"/>
</dbReference>
<feature type="compositionally biased region" description="Acidic residues" evidence="11">
    <location>
        <begin position="1"/>
        <end position="47"/>
    </location>
</feature>
<dbReference type="InterPro" id="IPR027417">
    <property type="entry name" value="P-loop_NTPase"/>
</dbReference>
<comment type="caution">
    <text evidence="14">The sequence shown here is derived from an EMBL/GenBank/DDBJ whole genome shotgun (WGS) entry which is preliminary data.</text>
</comment>
<sequence length="857" mass="98750">MAIGSSDEEEEEEQEEEQEQEEEEEGEEEEEEEEEEDLDKDDSEDSDVLVVPNNGRRTNPRKVAKRTIPVLEDDDEDEDDDSVVVSTPIRSSETTNRQKKRKLHRVLNESDSEVDEDDDWNLDEGQKESDEYQAINEDTALEFFNTCDVNDFPAVTACTIEQAEIIAKLRPFSNPEDLRNKLRKKKGISSNILGQYQEIMKGYMEVDRVLTRCEKHGDELSKIMTVWAGKDSASTNDEEESEGAIDLTDSSRTFSKNLQHPAFKSYIFQQPPSTPEGIQLKPYQMIGVNWLNLLYSKNLSCILADEMGLGKTAQVICFLSHLKHTHFSKSSNPPQHLIIVPASTLDNWIREFQNFSSNLSVRAYYGNQVERAELRYELKSIEELDVVITTYGVATGSIEDRKFLEKMRFDSCVYDEGHQLKNSESKRYKDLMRMKVAWRLLLTGTPLQNNLQELVSLLSFILPKIFQNAKEDLRTIFKVKADSQANMLAQSRVTRAKKMMTPFVLRRKKAQVLKDLPKKIEKIVHCEMEDEQGKIYKEILRKSKKYIMAMEEGRIDLTMDDDDDEVSEKPNGLLGPLKDQQNHPSNKVSMTTNNVVMDLRKAANHPMLFRKLYDDRLIGKMSKDCLKELEFYDRDAGLILEDMDVMTDFELHVFASRYKHLQQYALKDQEWMKAGKIKLLKEILKDCESKGSRVLIFSQFTQMLSILEVVMKTLGYDYLILTGSTSVDERQPLVDRFTKDESISVFLLSTRAGGLGLNLMAADTVIIFDQDFNPHNDRQAEDRAYRLGQKRDVKVIKFITKDTIEEDILQLASHKITLDDTVSSESKNNNNNQINGTERAIKNTLMANLRKRMFEED</sequence>
<dbReference type="SMART" id="SM00487">
    <property type="entry name" value="DEXDc"/>
    <property type="match status" value="1"/>
</dbReference>
<dbReference type="InterPro" id="IPR001650">
    <property type="entry name" value="Helicase_C-like"/>
</dbReference>
<dbReference type="Gene3D" id="3.40.50.10810">
    <property type="entry name" value="Tandem AAA-ATPase domain"/>
    <property type="match status" value="1"/>
</dbReference>
<accession>A0AAV0AHE8</accession>
<feature type="region of interest" description="Disordered" evidence="11">
    <location>
        <begin position="1"/>
        <end position="129"/>
    </location>
</feature>
<dbReference type="FunFam" id="3.40.50.10810:FF:000014">
    <property type="entry name" value="SWI/SNF-related matrix-associated actin-dependent regulator of chromatin subfamily A containing DEAD/H box 1"/>
    <property type="match status" value="1"/>
</dbReference>
<feature type="domain" description="Helicase C-terminal" evidence="13">
    <location>
        <begin position="679"/>
        <end position="842"/>
    </location>
</feature>
<dbReference type="GO" id="GO:0005524">
    <property type="term" value="F:ATP binding"/>
    <property type="evidence" value="ECO:0007669"/>
    <property type="project" value="UniProtKB-KW"/>
</dbReference>
<evidence type="ECO:0000313" key="14">
    <source>
        <dbReference type="EMBL" id="CAH7666480.1"/>
    </source>
</evidence>
<dbReference type="GO" id="GO:0005694">
    <property type="term" value="C:chromosome"/>
    <property type="evidence" value="ECO:0007669"/>
    <property type="project" value="UniProtKB-ARBA"/>
</dbReference>
<dbReference type="InterPro" id="IPR038718">
    <property type="entry name" value="SNF2-like_sf"/>
</dbReference>
<dbReference type="GO" id="GO:0016787">
    <property type="term" value="F:hydrolase activity"/>
    <property type="evidence" value="ECO:0007669"/>
    <property type="project" value="UniProtKB-KW"/>
</dbReference>
<keyword evidence="7" id="KW-0067">ATP-binding</keyword>
<evidence type="ECO:0000256" key="9">
    <source>
        <dbReference type="ARBA" id="ARBA00023125"/>
    </source>
</evidence>
<dbReference type="Proteomes" id="UP001153365">
    <property type="component" value="Unassembled WGS sequence"/>
</dbReference>
<keyword evidence="15" id="KW-1185">Reference proteome</keyword>
<feature type="compositionally biased region" description="Acidic residues" evidence="11">
    <location>
        <begin position="71"/>
        <end position="82"/>
    </location>
</feature>
<dbReference type="AlphaFoldDB" id="A0AAV0AHE8"/>
<dbReference type="SUPFAM" id="SSF52540">
    <property type="entry name" value="P-loop containing nucleoside triphosphate hydrolases"/>
    <property type="match status" value="2"/>
</dbReference>
<protein>
    <recommendedName>
        <fullName evidence="3">DNA helicase</fullName>
        <ecNumber evidence="3">3.6.4.12</ecNumber>
    </recommendedName>
</protein>
<dbReference type="GO" id="GO:0005634">
    <property type="term" value="C:nucleus"/>
    <property type="evidence" value="ECO:0007669"/>
    <property type="project" value="UniProtKB-SubCell"/>
</dbReference>
<keyword evidence="10" id="KW-0539">Nucleus</keyword>
<evidence type="ECO:0000259" key="12">
    <source>
        <dbReference type="PROSITE" id="PS51192"/>
    </source>
</evidence>
<keyword evidence="5" id="KW-0378">Hydrolase</keyword>
<reference evidence="14" key="1">
    <citation type="submission" date="2022-06" db="EMBL/GenBank/DDBJ databases">
        <authorList>
            <consortium name="SYNGENTA / RWTH Aachen University"/>
        </authorList>
    </citation>
    <scope>NUCLEOTIDE SEQUENCE</scope>
</reference>
<comment type="subcellular location">
    <subcellularLocation>
        <location evidence="1">Nucleus</location>
    </subcellularLocation>
</comment>
<dbReference type="GO" id="GO:0003677">
    <property type="term" value="F:DNA binding"/>
    <property type="evidence" value="ECO:0007669"/>
    <property type="project" value="UniProtKB-KW"/>
</dbReference>
<dbReference type="EC" id="3.6.4.12" evidence="3"/>
<gene>
    <name evidence="14" type="ORF">PPACK8108_LOCUS833</name>
</gene>
<dbReference type="Pfam" id="PF00176">
    <property type="entry name" value="SNF2-rel_dom"/>
    <property type="match status" value="1"/>
</dbReference>
<dbReference type="Pfam" id="PF00271">
    <property type="entry name" value="Helicase_C"/>
    <property type="match status" value="1"/>
</dbReference>
<keyword evidence="4" id="KW-0547">Nucleotide-binding</keyword>
<dbReference type="PROSITE" id="PS51192">
    <property type="entry name" value="HELICASE_ATP_BIND_1"/>
    <property type="match status" value="1"/>
</dbReference>
<evidence type="ECO:0000256" key="11">
    <source>
        <dbReference type="SAM" id="MobiDB-lite"/>
    </source>
</evidence>
<dbReference type="EMBL" id="CALTRL010000115">
    <property type="protein sequence ID" value="CAH7666480.1"/>
    <property type="molecule type" value="Genomic_DNA"/>
</dbReference>
<evidence type="ECO:0000256" key="5">
    <source>
        <dbReference type="ARBA" id="ARBA00022801"/>
    </source>
</evidence>
<dbReference type="PROSITE" id="PS51194">
    <property type="entry name" value="HELICASE_CTER"/>
    <property type="match status" value="1"/>
</dbReference>
<dbReference type="SMART" id="SM00490">
    <property type="entry name" value="HELICc"/>
    <property type="match status" value="1"/>
</dbReference>
<dbReference type="PANTHER" id="PTHR10799">
    <property type="entry name" value="SNF2/RAD54 HELICASE FAMILY"/>
    <property type="match status" value="1"/>
</dbReference>
<dbReference type="InterPro" id="IPR014001">
    <property type="entry name" value="Helicase_ATP-bd"/>
</dbReference>
<comment type="similarity">
    <text evidence="2">Belongs to the SNF2/RAD54 helicase family.</text>
</comment>
<dbReference type="GO" id="GO:0003678">
    <property type="term" value="F:DNA helicase activity"/>
    <property type="evidence" value="ECO:0007669"/>
    <property type="project" value="UniProtKB-EC"/>
</dbReference>
<name>A0AAV0AHE8_PHAPC</name>
<evidence type="ECO:0000313" key="15">
    <source>
        <dbReference type="Proteomes" id="UP001153365"/>
    </source>
</evidence>
<evidence type="ECO:0000256" key="2">
    <source>
        <dbReference type="ARBA" id="ARBA00007025"/>
    </source>
</evidence>
<keyword evidence="9" id="KW-0238">DNA-binding</keyword>
<organism evidence="14 15">
    <name type="scientific">Phakopsora pachyrhizi</name>
    <name type="common">Asian soybean rust disease fungus</name>
    <dbReference type="NCBI Taxonomy" id="170000"/>
    <lineage>
        <taxon>Eukaryota</taxon>
        <taxon>Fungi</taxon>
        <taxon>Dikarya</taxon>
        <taxon>Basidiomycota</taxon>
        <taxon>Pucciniomycotina</taxon>
        <taxon>Pucciniomycetes</taxon>
        <taxon>Pucciniales</taxon>
        <taxon>Phakopsoraceae</taxon>
        <taxon>Phakopsora</taxon>
    </lineage>
</organism>
<dbReference type="GO" id="GO:0140658">
    <property type="term" value="F:ATP-dependent chromatin remodeler activity"/>
    <property type="evidence" value="ECO:0007669"/>
    <property type="project" value="UniProtKB-ARBA"/>
</dbReference>
<evidence type="ECO:0000256" key="4">
    <source>
        <dbReference type="ARBA" id="ARBA00022741"/>
    </source>
</evidence>
<evidence type="ECO:0000256" key="1">
    <source>
        <dbReference type="ARBA" id="ARBA00004123"/>
    </source>
</evidence>
<evidence type="ECO:0000256" key="3">
    <source>
        <dbReference type="ARBA" id="ARBA00012551"/>
    </source>
</evidence>
<feature type="domain" description="Helicase ATP-binding" evidence="12">
    <location>
        <begin position="292"/>
        <end position="464"/>
    </location>
</feature>
<evidence type="ECO:0000256" key="8">
    <source>
        <dbReference type="ARBA" id="ARBA00022853"/>
    </source>
</evidence>
<evidence type="ECO:0000256" key="6">
    <source>
        <dbReference type="ARBA" id="ARBA00022806"/>
    </source>
</evidence>
<feature type="compositionally biased region" description="Acidic residues" evidence="11">
    <location>
        <begin position="110"/>
        <end position="122"/>
    </location>
</feature>
<keyword evidence="6" id="KW-0347">Helicase</keyword>
<evidence type="ECO:0000256" key="7">
    <source>
        <dbReference type="ARBA" id="ARBA00022840"/>
    </source>
</evidence>
<feature type="region of interest" description="Disordered" evidence="11">
    <location>
        <begin position="560"/>
        <end position="588"/>
    </location>
</feature>
<evidence type="ECO:0000256" key="10">
    <source>
        <dbReference type="ARBA" id="ARBA00023242"/>
    </source>
</evidence>
<dbReference type="Gene3D" id="3.40.50.300">
    <property type="entry name" value="P-loop containing nucleotide triphosphate hydrolases"/>
    <property type="match status" value="2"/>
</dbReference>
<dbReference type="InterPro" id="IPR000330">
    <property type="entry name" value="SNF2_N"/>
</dbReference>
<proteinExistence type="inferred from homology"/>
<dbReference type="CDD" id="cd18793">
    <property type="entry name" value="SF2_C_SNF"/>
    <property type="match status" value="1"/>
</dbReference>
<keyword evidence="8" id="KW-0156">Chromatin regulator</keyword>
<feature type="compositionally biased region" description="Polar residues" evidence="11">
    <location>
        <begin position="84"/>
        <end position="95"/>
    </location>
</feature>